<feature type="compositionally biased region" description="Polar residues" evidence="1">
    <location>
        <begin position="71"/>
        <end position="81"/>
    </location>
</feature>
<name>A0AAD5RS73_9PEZI</name>
<dbReference type="AlphaFoldDB" id="A0AAD5RS73"/>
<gene>
    <name evidence="3" type="ORF">MKZ38_001060</name>
</gene>
<feature type="compositionally biased region" description="Acidic residues" evidence="1">
    <location>
        <begin position="37"/>
        <end position="47"/>
    </location>
</feature>
<feature type="region of interest" description="Disordered" evidence="1">
    <location>
        <begin position="306"/>
        <end position="328"/>
    </location>
</feature>
<evidence type="ECO:0000313" key="4">
    <source>
        <dbReference type="Proteomes" id="UP001201980"/>
    </source>
</evidence>
<feature type="region of interest" description="Disordered" evidence="1">
    <location>
        <begin position="190"/>
        <end position="215"/>
    </location>
</feature>
<dbReference type="Gene3D" id="2.60.40.4370">
    <property type="match status" value="1"/>
</dbReference>
<feature type="compositionally biased region" description="Acidic residues" evidence="1">
    <location>
        <begin position="109"/>
        <end position="120"/>
    </location>
</feature>
<keyword evidence="4" id="KW-1185">Reference proteome</keyword>
<feature type="compositionally biased region" description="Basic and acidic residues" evidence="1">
    <location>
        <begin position="431"/>
        <end position="449"/>
    </location>
</feature>
<feature type="region of interest" description="Disordered" evidence="1">
    <location>
        <begin position="368"/>
        <end position="475"/>
    </location>
</feature>
<organism evidence="3 4">
    <name type="scientific">Zalerion maritima</name>
    <dbReference type="NCBI Taxonomy" id="339359"/>
    <lineage>
        <taxon>Eukaryota</taxon>
        <taxon>Fungi</taxon>
        <taxon>Dikarya</taxon>
        <taxon>Ascomycota</taxon>
        <taxon>Pezizomycotina</taxon>
        <taxon>Sordariomycetes</taxon>
        <taxon>Lulworthiomycetidae</taxon>
        <taxon>Lulworthiales</taxon>
        <taxon>Lulworthiaceae</taxon>
        <taxon>Zalerion</taxon>
    </lineage>
</organism>
<accession>A0AAD5RS73</accession>
<evidence type="ECO:0000259" key="2">
    <source>
        <dbReference type="Pfam" id="PF10419"/>
    </source>
</evidence>
<feature type="compositionally biased region" description="Basic and acidic residues" evidence="1">
    <location>
        <begin position="27"/>
        <end position="36"/>
    </location>
</feature>
<reference evidence="3" key="1">
    <citation type="submission" date="2022-07" db="EMBL/GenBank/DDBJ databases">
        <title>Draft genome sequence of Zalerion maritima ATCC 34329, a (micro)plastics degrading marine fungus.</title>
        <authorList>
            <person name="Paco A."/>
            <person name="Goncalves M.F.M."/>
            <person name="Rocha-Santos T.A.P."/>
            <person name="Alves A."/>
        </authorList>
    </citation>
    <scope>NUCLEOTIDE SEQUENCE</scope>
    <source>
        <strain evidence="3">ATCC 34329</strain>
    </source>
</reference>
<feature type="region of interest" description="Disordered" evidence="1">
    <location>
        <begin position="67"/>
        <end position="169"/>
    </location>
</feature>
<feature type="domain" description="Transcription factor TFIIIC triple barrel" evidence="2">
    <location>
        <begin position="52"/>
        <end position="288"/>
    </location>
</feature>
<feature type="region of interest" description="Disordered" evidence="1">
    <location>
        <begin position="1"/>
        <end position="51"/>
    </location>
</feature>
<dbReference type="EMBL" id="JAKWBI020000125">
    <property type="protein sequence ID" value="KAJ2902087.1"/>
    <property type="molecule type" value="Genomic_DNA"/>
</dbReference>
<evidence type="ECO:0000256" key="1">
    <source>
        <dbReference type="SAM" id="MobiDB-lite"/>
    </source>
</evidence>
<proteinExistence type="predicted"/>
<comment type="caution">
    <text evidence="3">The sequence shown here is derived from an EMBL/GenBank/DDBJ whole genome shotgun (WGS) entry which is preliminary data.</text>
</comment>
<protein>
    <recommendedName>
        <fullName evidence="2">Transcription factor TFIIIC triple barrel domain-containing protein</fullName>
    </recommendedName>
</protein>
<evidence type="ECO:0000313" key="3">
    <source>
        <dbReference type="EMBL" id="KAJ2902087.1"/>
    </source>
</evidence>
<dbReference type="Pfam" id="PF10419">
    <property type="entry name" value="TFIIIC_sub6"/>
    <property type="match status" value="1"/>
</dbReference>
<feature type="compositionally biased region" description="Polar residues" evidence="1">
    <location>
        <begin position="146"/>
        <end position="158"/>
    </location>
</feature>
<sequence>MDSRAAPDPSGQPPKDPFAAATLAVDPDNRGPKSSDEADDDESEWEYEYSTTETETYYVTVDMSVPDLEIQQPNTFSQTTKTNRKRWRNPLNEPLSHLHDQTMKNLAIDSDDEDGDDSEESTFVPPPPEQDEMPQLRQPGGAKQKQGVSSQAQGNNKISAKRAGKMPENMWNQHKTDRLVAPGEPKDIAATKTGQTEQAGDHTSGKRPKSGGRDAQKKIQVLAFHDANPVFLHKGRTYVGQWGTVIGSDMVFAKNAEGDRFPILRNLKNSDVDLVSISAARITATEVEFTPKDSFIDSQFQKLRKKQDGISRRRGRHLNSEPGVNNEEQQHLEIRRMADEEHRMKWLMNLQAIKREKGETDNVPLVLLPPERKDARVSGSAGGAGQASNGGRTPLPDKNQRRIVYMTASDGEVDLLGHPEPLRSNPAPGGHESDSAERGESDGEHGHDEMDVDEDDTQSPSSEGSHSPEDYSNLP</sequence>
<dbReference type="Proteomes" id="UP001201980">
    <property type="component" value="Unassembled WGS sequence"/>
</dbReference>
<dbReference type="InterPro" id="IPR019481">
    <property type="entry name" value="TFIIIC_triple_barrel"/>
</dbReference>